<dbReference type="PANTHER" id="PTHR43333">
    <property type="entry name" value="2-HACID_DH_C DOMAIN-CONTAINING PROTEIN"/>
    <property type="match status" value="1"/>
</dbReference>
<reference evidence="4 5" key="1">
    <citation type="submission" date="2016-10" db="EMBL/GenBank/DDBJ databases">
        <authorList>
            <person name="de Groot N.N."/>
        </authorList>
    </citation>
    <scope>NUCLEOTIDE SEQUENCE [LARGE SCALE GENOMIC DNA]</scope>
    <source>
        <strain evidence="5">P4-7,KCTC 19426,CECT 7604</strain>
    </source>
</reference>
<evidence type="ECO:0000256" key="2">
    <source>
        <dbReference type="ARBA" id="ARBA00023027"/>
    </source>
</evidence>
<name>A0A1H0L024_9ACTN</name>
<evidence type="ECO:0000313" key="4">
    <source>
        <dbReference type="EMBL" id="SDO61559.1"/>
    </source>
</evidence>
<dbReference type="Gene3D" id="3.40.50.720">
    <property type="entry name" value="NAD(P)-binding Rossmann-like Domain"/>
    <property type="match status" value="2"/>
</dbReference>
<dbReference type="GO" id="GO:0016491">
    <property type="term" value="F:oxidoreductase activity"/>
    <property type="evidence" value="ECO:0007669"/>
    <property type="project" value="UniProtKB-KW"/>
</dbReference>
<keyword evidence="1" id="KW-0560">Oxidoreductase</keyword>
<evidence type="ECO:0000313" key="5">
    <source>
        <dbReference type="Proteomes" id="UP000198741"/>
    </source>
</evidence>
<protein>
    <submittedName>
        <fullName evidence="4">Phosphoglycerate dehydrogenase</fullName>
    </submittedName>
</protein>
<proteinExistence type="predicted"/>
<dbReference type="RefSeq" id="WP_090481604.1">
    <property type="nucleotide sequence ID" value="NZ_LT629710.1"/>
</dbReference>
<feature type="domain" description="D-isomer specific 2-hydroxyacid dehydrogenase NAD-binding" evidence="3">
    <location>
        <begin position="104"/>
        <end position="269"/>
    </location>
</feature>
<keyword evidence="5" id="KW-1185">Reference proteome</keyword>
<dbReference type="Pfam" id="PF02826">
    <property type="entry name" value="2-Hacid_dh_C"/>
    <property type="match status" value="1"/>
</dbReference>
<sequence>MTVVCVPDPGAVGLLGAVPDGVEVIVWDGRGTPPAGVERTEFWVPKVEDEGDLPAVFAAMPELKVMQLTSAGVENLVGQIPVRVTLCTARGVHGPSVAELVLLFILASQRRLPHFQDAQRAGQWDLVEGDDLGGKRVLIIGAGNLGDETARRLRSFDAVPILVGRGARDGVRARSELSDLLPTADIVVLTLPLTTESKGMVDAAFLARMPDHALLINVARGPIVDTAALLTELTSGRLRAALDVFDPEPLPEGHPLWSAPNVIITPHTAGHVRQAGPRAFALVNAQLRRFMTGENLLNVIAGDY</sequence>
<dbReference type="AlphaFoldDB" id="A0A1H0L024"/>
<gene>
    <name evidence="4" type="ORF">SAMN04515671_1497</name>
</gene>
<accession>A0A1H0L024</accession>
<dbReference type="InterPro" id="IPR036291">
    <property type="entry name" value="NAD(P)-bd_dom_sf"/>
</dbReference>
<keyword evidence="2" id="KW-0520">NAD</keyword>
<dbReference type="CDD" id="cd12166">
    <property type="entry name" value="2-Hacid_dh_7"/>
    <property type="match status" value="1"/>
</dbReference>
<evidence type="ECO:0000259" key="3">
    <source>
        <dbReference type="Pfam" id="PF02826"/>
    </source>
</evidence>
<dbReference type="EMBL" id="LT629710">
    <property type="protein sequence ID" value="SDO61559.1"/>
    <property type="molecule type" value="Genomic_DNA"/>
</dbReference>
<dbReference type="PANTHER" id="PTHR43333:SF1">
    <property type="entry name" value="D-ISOMER SPECIFIC 2-HYDROXYACID DEHYDROGENASE NAD-BINDING DOMAIN-CONTAINING PROTEIN"/>
    <property type="match status" value="1"/>
</dbReference>
<evidence type="ECO:0000256" key="1">
    <source>
        <dbReference type="ARBA" id="ARBA00023002"/>
    </source>
</evidence>
<dbReference type="STRING" id="1090615.SAMN04515671_1497"/>
<dbReference type="OrthoDB" id="4324715at2"/>
<organism evidence="4 5">
    <name type="scientific">Nakamurella panacisegetis</name>
    <dbReference type="NCBI Taxonomy" id="1090615"/>
    <lineage>
        <taxon>Bacteria</taxon>
        <taxon>Bacillati</taxon>
        <taxon>Actinomycetota</taxon>
        <taxon>Actinomycetes</taxon>
        <taxon>Nakamurellales</taxon>
        <taxon>Nakamurellaceae</taxon>
        <taxon>Nakamurella</taxon>
    </lineage>
</organism>
<dbReference type="SUPFAM" id="SSF51735">
    <property type="entry name" value="NAD(P)-binding Rossmann-fold domains"/>
    <property type="match status" value="1"/>
</dbReference>
<dbReference type="GO" id="GO:0051287">
    <property type="term" value="F:NAD binding"/>
    <property type="evidence" value="ECO:0007669"/>
    <property type="project" value="InterPro"/>
</dbReference>
<dbReference type="InterPro" id="IPR006140">
    <property type="entry name" value="D-isomer_DH_NAD-bd"/>
</dbReference>
<dbReference type="Proteomes" id="UP000198741">
    <property type="component" value="Chromosome I"/>
</dbReference>